<feature type="transmembrane region" description="Helical" evidence="5">
    <location>
        <begin position="111"/>
        <end position="129"/>
    </location>
</feature>
<evidence type="ECO:0000256" key="5">
    <source>
        <dbReference type="SAM" id="Phobius"/>
    </source>
</evidence>
<dbReference type="Pfam" id="PF04140">
    <property type="entry name" value="ICMT"/>
    <property type="match status" value="1"/>
</dbReference>
<keyword evidence="4 5" id="KW-0472">Membrane</keyword>
<dbReference type="Proteomes" id="UP000238605">
    <property type="component" value="Unassembled WGS sequence"/>
</dbReference>
<comment type="caution">
    <text evidence="6">The sequence shown here is derived from an EMBL/GenBank/DDBJ whole genome shotgun (WGS) entry which is preliminary data.</text>
</comment>
<feature type="transmembrane region" description="Helical" evidence="5">
    <location>
        <begin position="264"/>
        <end position="294"/>
    </location>
</feature>
<organism evidence="6 7">
    <name type="scientific">Caldimonas caldifontis</name>
    <dbReference type="NCBI Taxonomy" id="1452508"/>
    <lineage>
        <taxon>Bacteria</taxon>
        <taxon>Pseudomonadati</taxon>
        <taxon>Pseudomonadota</taxon>
        <taxon>Betaproteobacteria</taxon>
        <taxon>Burkholderiales</taxon>
        <taxon>Sphaerotilaceae</taxon>
        <taxon>Caldimonas</taxon>
    </lineage>
</organism>
<evidence type="ECO:0000256" key="1">
    <source>
        <dbReference type="ARBA" id="ARBA00004141"/>
    </source>
</evidence>
<evidence type="ECO:0000256" key="4">
    <source>
        <dbReference type="ARBA" id="ARBA00023136"/>
    </source>
</evidence>
<comment type="subcellular location">
    <subcellularLocation>
        <location evidence="1">Membrane</location>
        <topology evidence="1">Multi-pass membrane protein</topology>
    </subcellularLocation>
</comment>
<keyword evidence="6" id="KW-0808">Transferase</keyword>
<dbReference type="EMBL" id="PSNX01000002">
    <property type="protein sequence ID" value="PPE67722.1"/>
    <property type="molecule type" value="Genomic_DNA"/>
</dbReference>
<feature type="transmembrane region" description="Helical" evidence="5">
    <location>
        <begin position="208"/>
        <end position="224"/>
    </location>
</feature>
<evidence type="ECO:0000256" key="2">
    <source>
        <dbReference type="ARBA" id="ARBA00022692"/>
    </source>
</evidence>
<dbReference type="GO" id="GO:0032259">
    <property type="term" value="P:methylation"/>
    <property type="evidence" value="ECO:0007669"/>
    <property type="project" value="UniProtKB-KW"/>
</dbReference>
<dbReference type="GO" id="GO:0004671">
    <property type="term" value="F:protein C-terminal S-isoprenylcysteine carboxyl O-methyltransferase activity"/>
    <property type="evidence" value="ECO:0007669"/>
    <property type="project" value="InterPro"/>
</dbReference>
<name>A0A2S5SYE3_9BURK</name>
<keyword evidence="6" id="KW-0489">Methyltransferase</keyword>
<dbReference type="InterPro" id="IPR007269">
    <property type="entry name" value="ICMT_MeTrfase"/>
</dbReference>
<reference evidence="6 7" key="1">
    <citation type="submission" date="2018-02" db="EMBL/GenBank/DDBJ databases">
        <title>Reclassifiation of [Polyangium] brachysporum DSM 7029 as Guopingzhaonella breviflexa gen. nov., sp. nov., a member of the family Comamonadaceae.</title>
        <authorList>
            <person name="Tang B."/>
        </authorList>
    </citation>
    <scope>NUCLEOTIDE SEQUENCE [LARGE SCALE GENOMIC DNA]</scope>
    <source>
        <strain evidence="6 7">BCRC 80649</strain>
    </source>
</reference>
<evidence type="ECO:0000256" key="3">
    <source>
        <dbReference type="ARBA" id="ARBA00022989"/>
    </source>
</evidence>
<dbReference type="InterPro" id="IPR054851">
    <property type="entry name" value="Isoprenylcys_mtase"/>
</dbReference>
<gene>
    <name evidence="6" type="ORF">C1704_02325</name>
</gene>
<accession>A0A2S5SYE3</accession>
<keyword evidence="7" id="KW-1185">Reference proteome</keyword>
<feature type="transmembrane region" description="Helical" evidence="5">
    <location>
        <begin position="176"/>
        <end position="196"/>
    </location>
</feature>
<dbReference type="GO" id="GO:0016020">
    <property type="term" value="C:membrane"/>
    <property type="evidence" value="ECO:0007669"/>
    <property type="project" value="UniProtKB-SubCell"/>
</dbReference>
<dbReference type="AlphaFoldDB" id="A0A2S5SYE3"/>
<dbReference type="PANTHER" id="PTHR12714:SF9">
    <property type="entry name" value="PROTEIN-S-ISOPRENYLCYSTEINE O-METHYLTRANSFERASE"/>
    <property type="match status" value="1"/>
</dbReference>
<protein>
    <submittedName>
        <fullName evidence="6">Isoprenylcysteine carboxylmethyltransferase family protein</fullName>
    </submittedName>
</protein>
<dbReference type="PANTHER" id="PTHR12714">
    <property type="entry name" value="PROTEIN-S ISOPRENYLCYSTEINE O-METHYLTRANSFERASE"/>
    <property type="match status" value="1"/>
</dbReference>
<evidence type="ECO:0000313" key="6">
    <source>
        <dbReference type="EMBL" id="PPE67722.1"/>
    </source>
</evidence>
<dbReference type="NCBIfam" id="NF040696">
    <property type="entry name" value="isopcys_mtase"/>
    <property type="match status" value="1"/>
</dbReference>
<evidence type="ECO:0000313" key="7">
    <source>
        <dbReference type="Proteomes" id="UP000238605"/>
    </source>
</evidence>
<feature type="transmembrane region" description="Helical" evidence="5">
    <location>
        <begin position="135"/>
        <end position="155"/>
    </location>
</feature>
<sequence>MIRNTTVTSVENPAKACNRLRFQGWIPTSGGRQANGGTAYCRRGAPGWALRVHCLFTHLSTICHDASTSPRRLPALHLRPAARGELCMKPLQAAAAQGRNNATAGVYGARLRFWFPIFLFALVLVAYFWRRGEDWRWPELAWAVAALLQAAIRWPHVQANRANQVRIQRVDRLEQWLMFAVFMGLLCLPLLHLATPWFDALDYRLPDGAPWVGAVMMLVSLGYFHRAHVDLGRNWSPSLEVHTEHRLVTQGVYARVRHPMYASIWLFALAQPLLVHNWLTGAFGVLAFGLLYALRVPREEALMLDTFGDEYRAYMQRTGRLWPVPQR</sequence>
<keyword evidence="3 5" id="KW-1133">Transmembrane helix</keyword>
<proteinExistence type="predicted"/>
<keyword evidence="2 5" id="KW-0812">Transmembrane</keyword>
<dbReference type="OrthoDB" id="9811969at2"/>
<dbReference type="Gene3D" id="1.20.120.1630">
    <property type="match status" value="1"/>
</dbReference>